<comment type="caution">
    <text evidence="3">The sequence shown here is derived from an EMBL/GenBank/DDBJ whole genome shotgun (WGS) entry which is preliminary data.</text>
</comment>
<feature type="domain" description="Amidohydrolase-related" evidence="2">
    <location>
        <begin position="141"/>
        <end position="374"/>
    </location>
</feature>
<evidence type="ECO:0000313" key="4">
    <source>
        <dbReference type="Proteomes" id="UP001360953"/>
    </source>
</evidence>
<dbReference type="EMBL" id="JBBPEH010000003">
    <property type="protein sequence ID" value="KAK7540981.1"/>
    <property type="molecule type" value="Genomic_DNA"/>
</dbReference>
<dbReference type="GeneID" id="92027795"/>
<dbReference type="Proteomes" id="UP001360953">
    <property type="component" value="Unassembled WGS sequence"/>
</dbReference>
<dbReference type="Gene3D" id="3.20.20.140">
    <property type="entry name" value="Metal-dependent hydrolases"/>
    <property type="match status" value="1"/>
</dbReference>
<proteinExistence type="inferred from homology"/>
<name>A0ABR1M0J3_9PEZI</name>
<organism evidence="3 4">
    <name type="scientific">Phyllosticta citribraziliensis</name>
    <dbReference type="NCBI Taxonomy" id="989973"/>
    <lineage>
        <taxon>Eukaryota</taxon>
        <taxon>Fungi</taxon>
        <taxon>Dikarya</taxon>
        <taxon>Ascomycota</taxon>
        <taxon>Pezizomycotina</taxon>
        <taxon>Dothideomycetes</taxon>
        <taxon>Dothideomycetes incertae sedis</taxon>
        <taxon>Botryosphaeriales</taxon>
        <taxon>Phyllostictaceae</taxon>
        <taxon>Phyllosticta</taxon>
    </lineage>
</organism>
<dbReference type="PANTHER" id="PTHR43569:SF2">
    <property type="entry name" value="AMIDOHYDROLASE-RELATED DOMAIN-CONTAINING PROTEIN"/>
    <property type="match status" value="1"/>
</dbReference>
<dbReference type="SUPFAM" id="SSF51556">
    <property type="entry name" value="Metallo-dependent hydrolases"/>
    <property type="match status" value="1"/>
</dbReference>
<sequence length="381" mass="42386">MASPPPASPRILDSHIHLWPASAANEDGHTWMTPGAPLARPYLLSHYLAASHGAPVVGAVFIETDRRLTPVEDSGADDESTILTRCAGPLDELAWLRSLVEEDDAGREMLWGLVPWAPFDASPIAFGRYLDAAEKTAGVAAWARVRGWRYLVQGITDEAAFRRLVSSSGWMENLRECGRRGWCFDIGVDARSGGPWQLEAVADMIEKVRGLEDAEGIAERGQGRLTFILNHLCKPDMLQHHLPSLSQNKALLDAFERWTVCMRRFARLPRVYMKLSGGFSEMDLASDATADQAVTRLKPYLDVVFRCFTAQRVMFGSDWPVCNVRGPGGEERAWRLWRDAVERVVGGHEAGGYDLSHEQRDRVWFGTAVEAYGLTPPSVRK</sequence>
<gene>
    <name evidence="3" type="ORF">J3D65DRAFT_262116</name>
</gene>
<dbReference type="InterPro" id="IPR052350">
    <property type="entry name" value="Metallo-dep_Lactonases"/>
</dbReference>
<evidence type="ECO:0000256" key="1">
    <source>
        <dbReference type="ARBA" id="ARBA00038310"/>
    </source>
</evidence>
<evidence type="ECO:0000313" key="3">
    <source>
        <dbReference type="EMBL" id="KAK7540981.1"/>
    </source>
</evidence>
<protein>
    <recommendedName>
        <fullName evidence="2">Amidohydrolase-related domain-containing protein</fullName>
    </recommendedName>
</protein>
<evidence type="ECO:0000259" key="2">
    <source>
        <dbReference type="Pfam" id="PF04909"/>
    </source>
</evidence>
<keyword evidence="4" id="KW-1185">Reference proteome</keyword>
<dbReference type="PANTHER" id="PTHR43569">
    <property type="entry name" value="AMIDOHYDROLASE"/>
    <property type="match status" value="1"/>
</dbReference>
<dbReference type="InterPro" id="IPR032466">
    <property type="entry name" value="Metal_Hydrolase"/>
</dbReference>
<comment type="similarity">
    <text evidence="1">Belongs to the metallo-dependent hydrolases superfamily.</text>
</comment>
<reference evidence="3 4" key="1">
    <citation type="submission" date="2024-04" db="EMBL/GenBank/DDBJ databases">
        <title>Phyllosticta paracitricarpa is synonymous to the EU quarantine fungus P. citricarpa based on phylogenomic analyses.</title>
        <authorList>
            <consortium name="Lawrence Berkeley National Laboratory"/>
            <person name="Van ingen-buijs V.A."/>
            <person name="Van westerhoven A.C."/>
            <person name="Haridas S."/>
            <person name="Skiadas P."/>
            <person name="Martin F."/>
            <person name="Groenewald J.Z."/>
            <person name="Crous P.W."/>
            <person name="Seidl M.F."/>
        </authorList>
    </citation>
    <scope>NUCLEOTIDE SEQUENCE [LARGE SCALE GENOMIC DNA]</scope>
    <source>
        <strain evidence="3 4">CPC 17464</strain>
    </source>
</reference>
<dbReference type="RefSeq" id="XP_066657912.1">
    <property type="nucleotide sequence ID" value="XM_066794889.1"/>
</dbReference>
<dbReference type="InterPro" id="IPR006680">
    <property type="entry name" value="Amidohydro-rel"/>
</dbReference>
<dbReference type="Pfam" id="PF04909">
    <property type="entry name" value="Amidohydro_2"/>
    <property type="match status" value="1"/>
</dbReference>
<accession>A0ABR1M0J3</accession>